<dbReference type="GO" id="GO:0043190">
    <property type="term" value="C:ATP-binding cassette (ABC) transporter complex"/>
    <property type="evidence" value="ECO:0007669"/>
    <property type="project" value="InterPro"/>
</dbReference>
<keyword evidence="5 7" id="KW-0472">Membrane</keyword>
<feature type="transmembrane region" description="Helical" evidence="7">
    <location>
        <begin position="12"/>
        <end position="37"/>
    </location>
</feature>
<feature type="transmembrane region" description="Helical" evidence="7">
    <location>
        <begin position="221"/>
        <end position="243"/>
    </location>
</feature>
<organism evidence="8 9">
    <name type="scientific">Candidatus Liberibacter ctenarytainae</name>
    <dbReference type="NCBI Taxonomy" id="2020335"/>
    <lineage>
        <taxon>Bacteria</taxon>
        <taxon>Pseudomonadati</taxon>
        <taxon>Pseudomonadota</taxon>
        <taxon>Alphaproteobacteria</taxon>
        <taxon>Hyphomicrobiales</taxon>
        <taxon>Rhizobiaceae</taxon>
        <taxon>Liberibacter</taxon>
    </lineage>
</organism>
<dbReference type="GO" id="GO:0010043">
    <property type="term" value="P:response to zinc ion"/>
    <property type="evidence" value="ECO:0007669"/>
    <property type="project" value="TreeGrafter"/>
</dbReference>
<gene>
    <name evidence="8" type="ORF">EU981_03990</name>
</gene>
<name>A0A937AFN9_9HYPH</name>
<sequence length="275" mass="30449">MINDLMEPFSYHYMVTAIWMSTLIGCVCGLLSAYLILKGWSSLGNGISHAIFPGVLFSYLWAIPFSISTIIAGILATGMMVRLKEKTKLKENVAVSIVYLSFYSFAMFVLSLMPPAIYVQNIFIGNVLSISQSDILQVLIISFYILVVMWIKWKDFALLFFDEEYAHSIGINVKFLKILFFTLLTASIVIGFQTSGILLVIATIIIPGATAKLLSKSFGTYLILSTVIGAISGFLGSYISYFLDCSPGGIIVLLQSFAFLLSIFCFSKQRIMLTV</sequence>
<feature type="transmembrane region" description="Helical" evidence="7">
    <location>
        <begin position="57"/>
        <end position="81"/>
    </location>
</feature>
<keyword evidence="6" id="KW-0813">Transport</keyword>
<dbReference type="InterPro" id="IPR037294">
    <property type="entry name" value="ABC_BtuC-like"/>
</dbReference>
<dbReference type="PANTHER" id="PTHR30477:SF13">
    <property type="entry name" value="IRON TRANSPORT SYSTEM MEMBRANE PROTEIN HI_0360-RELATED"/>
    <property type="match status" value="1"/>
</dbReference>
<evidence type="ECO:0000313" key="9">
    <source>
        <dbReference type="Proteomes" id="UP000736856"/>
    </source>
</evidence>
<proteinExistence type="inferred from homology"/>
<dbReference type="SUPFAM" id="SSF81345">
    <property type="entry name" value="ABC transporter involved in vitamin B12 uptake, BtuC"/>
    <property type="match status" value="1"/>
</dbReference>
<comment type="similarity">
    <text evidence="2 6">Belongs to the ABC-3 integral membrane protein family.</text>
</comment>
<dbReference type="EMBL" id="SEOL01000007">
    <property type="protein sequence ID" value="MBL0849218.1"/>
    <property type="molecule type" value="Genomic_DNA"/>
</dbReference>
<evidence type="ECO:0000256" key="6">
    <source>
        <dbReference type="RuleBase" id="RU003943"/>
    </source>
</evidence>
<evidence type="ECO:0000256" key="4">
    <source>
        <dbReference type="ARBA" id="ARBA00022989"/>
    </source>
</evidence>
<dbReference type="Pfam" id="PF00950">
    <property type="entry name" value="ABC-3"/>
    <property type="match status" value="1"/>
</dbReference>
<keyword evidence="4 7" id="KW-1133">Transmembrane helix</keyword>
<feature type="transmembrane region" description="Helical" evidence="7">
    <location>
        <begin position="93"/>
        <end position="115"/>
    </location>
</feature>
<dbReference type="AlphaFoldDB" id="A0A937AFN9"/>
<reference evidence="8" key="1">
    <citation type="submission" date="2019-02" db="EMBL/GenBank/DDBJ databases">
        <title>A novel Candidatus Liberibacter species associated with the New Zealand native fuchsia psyllid, Ctenarytaina fuchsiae.</title>
        <authorList>
            <person name="Thompson S.M."/>
            <person name="Jorgensen N."/>
            <person name="David C."/>
            <person name="Bulman S.R."/>
            <person name="Smith G.R."/>
        </authorList>
    </citation>
    <scope>NUCLEOTIDE SEQUENCE</scope>
    <source>
        <strain evidence="8">Oxford</strain>
    </source>
</reference>
<keyword evidence="3 6" id="KW-0812">Transmembrane</keyword>
<evidence type="ECO:0000256" key="3">
    <source>
        <dbReference type="ARBA" id="ARBA00022692"/>
    </source>
</evidence>
<feature type="transmembrane region" description="Helical" evidence="7">
    <location>
        <begin position="196"/>
        <end position="214"/>
    </location>
</feature>
<dbReference type="Proteomes" id="UP000736856">
    <property type="component" value="Unassembled WGS sequence"/>
</dbReference>
<dbReference type="Gene3D" id="1.10.3470.10">
    <property type="entry name" value="ABC transporter involved in vitamin B12 uptake, BtuC"/>
    <property type="match status" value="1"/>
</dbReference>
<dbReference type="GO" id="GO:0071281">
    <property type="term" value="P:cellular response to iron ion"/>
    <property type="evidence" value="ECO:0007669"/>
    <property type="project" value="UniProtKB-ARBA"/>
</dbReference>
<comment type="subcellular location">
    <subcellularLocation>
        <location evidence="6">Cell membrane</location>
        <topology evidence="6">Multi-pass membrane protein</topology>
    </subcellularLocation>
    <subcellularLocation>
        <location evidence="1">Membrane</location>
        <topology evidence="1">Multi-pass membrane protein</topology>
    </subcellularLocation>
</comment>
<evidence type="ECO:0000313" key="8">
    <source>
        <dbReference type="EMBL" id="MBL0849218.1"/>
    </source>
</evidence>
<comment type="caution">
    <text evidence="8">The sequence shown here is derived from an EMBL/GenBank/DDBJ whole genome shotgun (WGS) entry which is preliminary data.</text>
</comment>
<feature type="transmembrane region" description="Helical" evidence="7">
    <location>
        <begin position="165"/>
        <end position="190"/>
    </location>
</feature>
<dbReference type="FunFam" id="1.10.3470.10:FF:000003">
    <property type="entry name" value="Iron ABC transporter permease SitD"/>
    <property type="match status" value="1"/>
</dbReference>
<protein>
    <submittedName>
        <fullName evidence="8">Metal ABC transporter permease</fullName>
    </submittedName>
</protein>
<dbReference type="GO" id="GO:0055085">
    <property type="term" value="P:transmembrane transport"/>
    <property type="evidence" value="ECO:0007669"/>
    <property type="project" value="InterPro"/>
</dbReference>
<accession>A0A937AFN9</accession>
<evidence type="ECO:0000256" key="5">
    <source>
        <dbReference type="ARBA" id="ARBA00023136"/>
    </source>
</evidence>
<dbReference type="CDD" id="cd06550">
    <property type="entry name" value="TM_ABC_iron-siderophores_like"/>
    <property type="match status" value="1"/>
</dbReference>
<evidence type="ECO:0000256" key="7">
    <source>
        <dbReference type="SAM" id="Phobius"/>
    </source>
</evidence>
<evidence type="ECO:0000256" key="1">
    <source>
        <dbReference type="ARBA" id="ARBA00004141"/>
    </source>
</evidence>
<dbReference type="PANTHER" id="PTHR30477">
    <property type="entry name" value="ABC-TRANSPORTER METAL-BINDING PROTEIN"/>
    <property type="match status" value="1"/>
</dbReference>
<feature type="transmembrane region" description="Helical" evidence="7">
    <location>
        <begin position="249"/>
        <end position="267"/>
    </location>
</feature>
<evidence type="ECO:0000256" key="2">
    <source>
        <dbReference type="ARBA" id="ARBA00008034"/>
    </source>
</evidence>
<feature type="transmembrane region" description="Helical" evidence="7">
    <location>
        <begin position="135"/>
        <end position="153"/>
    </location>
</feature>
<dbReference type="InterPro" id="IPR001626">
    <property type="entry name" value="ABC_TroCD"/>
</dbReference>